<evidence type="ECO:0000256" key="2">
    <source>
        <dbReference type="SAM" id="MobiDB-lite"/>
    </source>
</evidence>
<feature type="compositionally biased region" description="Polar residues" evidence="2">
    <location>
        <begin position="39"/>
        <end position="51"/>
    </location>
</feature>
<name>A0A0C2H5Z1_9BILA</name>
<feature type="domain" description="CCHC-type" evidence="3">
    <location>
        <begin position="212"/>
        <end position="226"/>
    </location>
</feature>
<keyword evidence="1" id="KW-0863">Zinc-finger</keyword>
<dbReference type="GO" id="GO:0019899">
    <property type="term" value="F:enzyme binding"/>
    <property type="evidence" value="ECO:0007669"/>
    <property type="project" value="UniProtKB-ARBA"/>
</dbReference>
<sequence>MAGDNRGEAGDSGTDPQSKVYRITSEELEKIKQSRPGPSRTQSQPNRSSAKTGLARQFEFNAELLDIITPLCEVAPEADDIKKNLEKAVDLLTKRNELLVVADGDLLVFTFYEQQRKAEITTDPILASFLKKKEKDGQKKTETSAWKTRRFEPYQRFKLPFRYEGSTWASAPIPVMPQGYGFYPKMEMQGASPMPRIQQQGPSRAATPRDMCYRCGRFGHYASECRFTKKQ</sequence>
<keyword evidence="1" id="KW-0862">Zinc</keyword>
<dbReference type="Gene3D" id="4.10.60.10">
    <property type="entry name" value="Zinc finger, CCHC-type"/>
    <property type="match status" value="1"/>
</dbReference>
<organism evidence="4 5">
    <name type="scientific">Ancylostoma duodenale</name>
    <dbReference type="NCBI Taxonomy" id="51022"/>
    <lineage>
        <taxon>Eukaryota</taxon>
        <taxon>Metazoa</taxon>
        <taxon>Ecdysozoa</taxon>
        <taxon>Nematoda</taxon>
        <taxon>Chromadorea</taxon>
        <taxon>Rhabditida</taxon>
        <taxon>Rhabditina</taxon>
        <taxon>Rhabditomorpha</taxon>
        <taxon>Strongyloidea</taxon>
        <taxon>Ancylostomatidae</taxon>
        <taxon>Ancylostomatinae</taxon>
        <taxon>Ancylostoma</taxon>
    </lineage>
</organism>
<evidence type="ECO:0000259" key="3">
    <source>
        <dbReference type="PROSITE" id="PS50158"/>
    </source>
</evidence>
<feature type="region of interest" description="Disordered" evidence="2">
    <location>
        <begin position="1"/>
        <end position="52"/>
    </location>
</feature>
<dbReference type="GO" id="GO:0008270">
    <property type="term" value="F:zinc ion binding"/>
    <property type="evidence" value="ECO:0007669"/>
    <property type="project" value="UniProtKB-KW"/>
</dbReference>
<protein>
    <submittedName>
        <fullName evidence="4">Zinc knuckle</fullName>
    </submittedName>
</protein>
<evidence type="ECO:0000313" key="4">
    <source>
        <dbReference type="EMBL" id="KIH66944.1"/>
    </source>
</evidence>
<dbReference type="InterPro" id="IPR036875">
    <property type="entry name" value="Znf_CCHC_sf"/>
</dbReference>
<dbReference type="AlphaFoldDB" id="A0A0C2H5Z1"/>
<keyword evidence="1" id="KW-0479">Metal-binding</keyword>
<dbReference type="GO" id="GO:0005737">
    <property type="term" value="C:cytoplasm"/>
    <property type="evidence" value="ECO:0007669"/>
    <property type="project" value="UniProtKB-ARBA"/>
</dbReference>
<evidence type="ECO:0000313" key="5">
    <source>
        <dbReference type="Proteomes" id="UP000054047"/>
    </source>
</evidence>
<accession>A0A0C2H5Z1</accession>
<dbReference type="PROSITE" id="PS50158">
    <property type="entry name" value="ZF_CCHC"/>
    <property type="match status" value="1"/>
</dbReference>
<dbReference type="GO" id="GO:0003676">
    <property type="term" value="F:nucleic acid binding"/>
    <property type="evidence" value="ECO:0007669"/>
    <property type="project" value="InterPro"/>
</dbReference>
<dbReference type="SMART" id="SM00343">
    <property type="entry name" value="ZnF_C2HC"/>
    <property type="match status" value="1"/>
</dbReference>
<dbReference type="InterPro" id="IPR001878">
    <property type="entry name" value="Znf_CCHC"/>
</dbReference>
<dbReference type="OrthoDB" id="5873341at2759"/>
<proteinExistence type="predicted"/>
<gene>
    <name evidence="4" type="ORF">ANCDUO_02727</name>
</gene>
<keyword evidence="5" id="KW-1185">Reference proteome</keyword>
<dbReference type="Proteomes" id="UP000054047">
    <property type="component" value="Unassembled WGS sequence"/>
</dbReference>
<dbReference type="Pfam" id="PF00098">
    <property type="entry name" value="zf-CCHC"/>
    <property type="match status" value="1"/>
</dbReference>
<dbReference type="SUPFAM" id="SSF57756">
    <property type="entry name" value="Retrovirus zinc finger-like domains"/>
    <property type="match status" value="1"/>
</dbReference>
<evidence type="ECO:0000256" key="1">
    <source>
        <dbReference type="PROSITE-ProRule" id="PRU00047"/>
    </source>
</evidence>
<reference evidence="4 5" key="1">
    <citation type="submission" date="2013-12" db="EMBL/GenBank/DDBJ databases">
        <title>Draft genome of the parsitic nematode Ancylostoma duodenale.</title>
        <authorList>
            <person name="Mitreva M."/>
        </authorList>
    </citation>
    <scope>NUCLEOTIDE SEQUENCE [LARGE SCALE GENOMIC DNA]</scope>
    <source>
        <strain evidence="4 5">Zhejiang</strain>
    </source>
</reference>
<dbReference type="EMBL" id="KN726901">
    <property type="protein sequence ID" value="KIH66944.1"/>
    <property type="molecule type" value="Genomic_DNA"/>
</dbReference>